<dbReference type="PANTHER" id="PTHR31876">
    <property type="entry name" value="COV-LIKE PROTEIN 1"/>
    <property type="match status" value="1"/>
</dbReference>
<accession>A0A845QC72</accession>
<gene>
    <name evidence="2" type="ORF">GTQ45_09870</name>
</gene>
<dbReference type="PANTHER" id="PTHR31876:SF26">
    <property type="entry name" value="PROTEIN LIKE COV 2"/>
    <property type="match status" value="1"/>
</dbReference>
<evidence type="ECO:0000256" key="1">
    <source>
        <dbReference type="SAM" id="Phobius"/>
    </source>
</evidence>
<keyword evidence="1" id="KW-0812">Transmembrane</keyword>
<dbReference type="InterPro" id="IPR007462">
    <property type="entry name" value="COV1-like"/>
</dbReference>
<keyword evidence="1" id="KW-1133">Transmembrane helix</keyword>
<organism evidence="2 3">
    <name type="scientific">Pyruvatibacter mobilis</name>
    <dbReference type="NCBI Taxonomy" id="1712261"/>
    <lineage>
        <taxon>Bacteria</taxon>
        <taxon>Pseudomonadati</taxon>
        <taxon>Pseudomonadota</taxon>
        <taxon>Alphaproteobacteria</taxon>
        <taxon>Hyphomicrobiales</taxon>
        <taxon>Parvibaculaceae</taxon>
        <taxon>Pyruvatibacter</taxon>
    </lineage>
</organism>
<dbReference type="RefSeq" id="WP_160587951.1">
    <property type="nucleotide sequence ID" value="NZ_BMHN01000001.1"/>
</dbReference>
<feature type="transmembrane region" description="Helical" evidence="1">
    <location>
        <begin position="66"/>
        <end position="94"/>
    </location>
</feature>
<evidence type="ECO:0000313" key="2">
    <source>
        <dbReference type="EMBL" id="NBG96037.1"/>
    </source>
</evidence>
<name>A0A845QC72_9HYPH</name>
<sequence length="242" mass="26969">MTDDLPETPDRPSRLGILSRLRNYFLTGLVVAAPVTITVLLIMWFVDFVDAWFTPMIPARYRPEQYLDVTIPGVGVVLAVLLLTLLGALTANLFGRTLVSYGERLVGRMPLVRNIYGALKQIFETVLSQSQNSFREVALIEYPRRGVYSIAFVTTAAKGEIQARADEEMVSVFLPTTPNPTSGFLLFVPRSDVIPLQMSVEDAAKMVISAGLVAPEYRPEDGGEPYHVHTEAELERVLERNR</sequence>
<reference evidence="2 3" key="1">
    <citation type="journal article" date="2016" name="Int. J. Syst. Evol. Microbiol.">
        <title>Pyruvatibacter mobilis gen. nov., sp. nov., a marine bacterium from the culture broth of Picochlorum sp. 122.</title>
        <authorList>
            <person name="Wang G."/>
            <person name="Tang M."/>
            <person name="Wu H."/>
            <person name="Dai S."/>
            <person name="Li T."/>
            <person name="Chen C."/>
            <person name="He H."/>
            <person name="Fan J."/>
            <person name="Xiang W."/>
            <person name="Li X."/>
        </authorList>
    </citation>
    <scope>NUCLEOTIDE SEQUENCE [LARGE SCALE GENOMIC DNA]</scope>
    <source>
        <strain evidence="2 3">GYP-11</strain>
    </source>
</reference>
<evidence type="ECO:0000313" key="3">
    <source>
        <dbReference type="Proteomes" id="UP000470384"/>
    </source>
</evidence>
<dbReference type="OrthoDB" id="9780267at2"/>
<dbReference type="Pfam" id="PF04367">
    <property type="entry name" value="DUF502"/>
    <property type="match status" value="1"/>
</dbReference>
<dbReference type="AlphaFoldDB" id="A0A845QC72"/>
<feature type="transmembrane region" description="Helical" evidence="1">
    <location>
        <begin position="24"/>
        <end position="46"/>
    </location>
</feature>
<keyword evidence="3" id="KW-1185">Reference proteome</keyword>
<keyword evidence="1" id="KW-0472">Membrane</keyword>
<dbReference type="GeneID" id="300654747"/>
<proteinExistence type="predicted"/>
<protein>
    <submittedName>
        <fullName evidence="2">DUF502 domain-containing protein</fullName>
    </submittedName>
</protein>
<comment type="caution">
    <text evidence="2">The sequence shown here is derived from an EMBL/GenBank/DDBJ whole genome shotgun (WGS) entry which is preliminary data.</text>
</comment>
<dbReference type="EMBL" id="WXYQ01000006">
    <property type="protein sequence ID" value="NBG96037.1"/>
    <property type="molecule type" value="Genomic_DNA"/>
</dbReference>
<dbReference type="Proteomes" id="UP000470384">
    <property type="component" value="Unassembled WGS sequence"/>
</dbReference>